<reference evidence="15" key="1">
    <citation type="journal article" date="2019" name="Int. J. Syst. Evol. Microbiol.">
        <title>The Global Catalogue of Microorganisms (GCM) 10K type strain sequencing project: providing services to taxonomists for standard genome sequencing and annotation.</title>
        <authorList>
            <consortium name="The Broad Institute Genomics Platform"/>
            <consortium name="The Broad Institute Genome Sequencing Center for Infectious Disease"/>
            <person name="Wu L."/>
            <person name="Ma J."/>
        </authorList>
    </citation>
    <scope>NUCLEOTIDE SEQUENCE [LARGE SCALE GENOMIC DNA]</scope>
    <source>
        <strain evidence="15">NBRC 105857</strain>
    </source>
</reference>
<comment type="catalytic activity">
    <reaction evidence="1">
        <text>ATP + protein L-histidine = ADP + protein N-phospho-L-histidine.</text>
        <dbReference type="EC" id="2.7.13.3"/>
    </reaction>
</comment>
<dbReference type="InterPro" id="IPR005467">
    <property type="entry name" value="His_kinase_dom"/>
</dbReference>
<feature type="transmembrane region" description="Helical" evidence="10">
    <location>
        <begin position="12"/>
        <end position="36"/>
    </location>
</feature>
<name>A0ABQ5YQZ0_9BURK</name>
<keyword evidence="5 10" id="KW-0812">Transmembrane</keyword>
<dbReference type="Pfam" id="PF03924">
    <property type="entry name" value="CHASE"/>
    <property type="match status" value="1"/>
</dbReference>
<dbReference type="CDD" id="cd16922">
    <property type="entry name" value="HATPase_EvgS-ArcB-TorS-like"/>
    <property type="match status" value="1"/>
</dbReference>
<dbReference type="SUPFAM" id="SSF55874">
    <property type="entry name" value="ATPase domain of HSP90 chaperone/DNA topoisomerase II/histidine kinase"/>
    <property type="match status" value="1"/>
</dbReference>
<dbReference type="PROSITE" id="PS50109">
    <property type="entry name" value="HIS_KIN"/>
    <property type="match status" value="1"/>
</dbReference>
<dbReference type="PRINTS" id="PR00344">
    <property type="entry name" value="BCTRLSENSOR"/>
</dbReference>
<dbReference type="SUPFAM" id="SSF47384">
    <property type="entry name" value="Homodimeric domain of signal transducing histidine kinase"/>
    <property type="match status" value="1"/>
</dbReference>
<dbReference type="PROSITE" id="PS50839">
    <property type="entry name" value="CHASE"/>
    <property type="match status" value="1"/>
</dbReference>
<keyword evidence="15" id="KW-1185">Reference proteome</keyword>
<dbReference type="InterPro" id="IPR001789">
    <property type="entry name" value="Sig_transdc_resp-reg_receiver"/>
</dbReference>
<evidence type="ECO:0000256" key="5">
    <source>
        <dbReference type="ARBA" id="ARBA00022692"/>
    </source>
</evidence>
<dbReference type="Proteomes" id="UP001156664">
    <property type="component" value="Unassembled WGS sequence"/>
</dbReference>
<evidence type="ECO:0000256" key="9">
    <source>
        <dbReference type="SAM" id="Coils"/>
    </source>
</evidence>
<dbReference type="InterPro" id="IPR004358">
    <property type="entry name" value="Sig_transdc_His_kin-like_C"/>
</dbReference>
<evidence type="ECO:0000259" key="13">
    <source>
        <dbReference type="PROSITE" id="PS50839"/>
    </source>
</evidence>
<evidence type="ECO:0000256" key="10">
    <source>
        <dbReference type="SAM" id="Phobius"/>
    </source>
</evidence>
<dbReference type="Pfam" id="PF02518">
    <property type="entry name" value="HATPase_c"/>
    <property type="match status" value="1"/>
</dbReference>
<dbReference type="EC" id="2.7.13.3" evidence="3"/>
<dbReference type="CDD" id="cd17546">
    <property type="entry name" value="REC_hyHK_CKI1_RcsC-like"/>
    <property type="match status" value="1"/>
</dbReference>
<keyword evidence="7 10" id="KW-0472">Membrane</keyword>
<evidence type="ECO:0000256" key="6">
    <source>
        <dbReference type="ARBA" id="ARBA00022989"/>
    </source>
</evidence>
<dbReference type="SUPFAM" id="SSF52172">
    <property type="entry name" value="CheY-like"/>
    <property type="match status" value="1"/>
</dbReference>
<accession>A0ABQ5YQZ0</accession>
<evidence type="ECO:0000259" key="11">
    <source>
        <dbReference type="PROSITE" id="PS50109"/>
    </source>
</evidence>
<feature type="domain" description="CHASE" evidence="13">
    <location>
        <begin position="109"/>
        <end position="255"/>
    </location>
</feature>
<dbReference type="Gene3D" id="3.30.450.350">
    <property type="entry name" value="CHASE domain"/>
    <property type="match status" value="1"/>
</dbReference>
<evidence type="ECO:0000259" key="12">
    <source>
        <dbReference type="PROSITE" id="PS50110"/>
    </source>
</evidence>
<dbReference type="InterPro" id="IPR036890">
    <property type="entry name" value="HATPase_C_sf"/>
</dbReference>
<dbReference type="SMART" id="SM00388">
    <property type="entry name" value="HisKA"/>
    <property type="match status" value="1"/>
</dbReference>
<dbReference type="InterPro" id="IPR003661">
    <property type="entry name" value="HisK_dim/P_dom"/>
</dbReference>
<dbReference type="EMBL" id="BSOJ01000024">
    <property type="protein sequence ID" value="GLR27033.1"/>
    <property type="molecule type" value="Genomic_DNA"/>
</dbReference>
<feature type="domain" description="Response regulatory" evidence="12">
    <location>
        <begin position="592"/>
        <end position="678"/>
    </location>
</feature>
<gene>
    <name evidence="14" type="ORF">GCM10007875_21240</name>
</gene>
<keyword evidence="9" id="KW-0175">Coiled coil</keyword>
<dbReference type="CDD" id="cd00082">
    <property type="entry name" value="HisKA"/>
    <property type="match status" value="1"/>
</dbReference>
<comment type="caution">
    <text evidence="14">The sequence shown here is derived from an EMBL/GenBank/DDBJ whole genome shotgun (WGS) entry which is preliminary data.</text>
</comment>
<evidence type="ECO:0000256" key="3">
    <source>
        <dbReference type="ARBA" id="ARBA00012438"/>
    </source>
</evidence>
<feature type="modified residue" description="4-aspartylphosphate" evidence="8">
    <location>
        <position position="641"/>
    </location>
</feature>
<dbReference type="InterPro" id="IPR003594">
    <property type="entry name" value="HATPase_dom"/>
</dbReference>
<evidence type="ECO:0000256" key="2">
    <source>
        <dbReference type="ARBA" id="ARBA00004370"/>
    </source>
</evidence>
<evidence type="ECO:0000256" key="4">
    <source>
        <dbReference type="ARBA" id="ARBA00022553"/>
    </source>
</evidence>
<evidence type="ECO:0000256" key="1">
    <source>
        <dbReference type="ARBA" id="ARBA00000085"/>
    </source>
</evidence>
<dbReference type="SMART" id="SM01079">
    <property type="entry name" value="CHASE"/>
    <property type="match status" value="1"/>
</dbReference>
<feature type="coiled-coil region" evidence="9">
    <location>
        <begin position="294"/>
        <end position="324"/>
    </location>
</feature>
<feature type="domain" description="Histidine kinase" evidence="11">
    <location>
        <begin position="345"/>
        <end position="564"/>
    </location>
</feature>
<dbReference type="PANTHER" id="PTHR45339:SF5">
    <property type="entry name" value="HISTIDINE KINASE"/>
    <property type="match status" value="1"/>
</dbReference>
<dbReference type="InterPro" id="IPR036097">
    <property type="entry name" value="HisK_dim/P_sf"/>
</dbReference>
<dbReference type="RefSeq" id="WP_284281742.1">
    <property type="nucleotide sequence ID" value="NZ_BSOJ01000024.1"/>
</dbReference>
<keyword evidence="6 10" id="KW-1133">Transmembrane helix</keyword>
<organism evidence="14 15">
    <name type="scientific">Limnobacter litoralis</name>
    <dbReference type="NCBI Taxonomy" id="481366"/>
    <lineage>
        <taxon>Bacteria</taxon>
        <taxon>Pseudomonadati</taxon>
        <taxon>Pseudomonadota</taxon>
        <taxon>Betaproteobacteria</taxon>
        <taxon>Burkholderiales</taxon>
        <taxon>Burkholderiaceae</taxon>
        <taxon>Limnobacter</taxon>
    </lineage>
</organism>
<dbReference type="Gene3D" id="3.30.565.10">
    <property type="entry name" value="Histidine kinase-like ATPase, C-terminal domain"/>
    <property type="match status" value="1"/>
</dbReference>
<dbReference type="InterPro" id="IPR011006">
    <property type="entry name" value="CheY-like_superfamily"/>
</dbReference>
<evidence type="ECO:0000313" key="15">
    <source>
        <dbReference type="Proteomes" id="UP001156664"/>
    </source>
</evidence>
<evidence type="ECO:0000256" key="7">
    <source>
        <dbReference type="ARBA" id="ARBA00023136"/>
    </source>
</evidence>
<keyword evidence="4 8" id="KW-0597">Phosphoprotein</keyword>
<dbReference type="Pfam" id="PF00512">
    <property type="entry name" value="HisKA"/>
    <property type="match status" value="1"/>
</dbReference>
<dbReference type="Gene3D" id="3.40.50.2300">
    <property type="match status" value="1"/>
</dbReference>
<dbReference type="SMART" id="SM00387">
    <property type="entry name" value="HATPase_c"/>
    <property type="match status" value="1"/>
</dbReference>
<sequence>MTEKPTKRIGNKAAYLPAFLAGISIFLAGIVLIQMAQKATLDAQRNRVLRESSVVRAKLEGAILANANLVRGLTASIITEPDMDQDRFVQLASHLFKDGDLLRNIAAAPNFVISMMYPVKGNEKAIGMNYRDMKGQAAAAEKAKQTRQLVLAGPMDLVQGGRGLIGRIPVYIPTPNADASQPDERFWGLVAAVIDVDKLYEQVGMNNPNSLIRLAMRGKDSTGPSGPVFYGDELIFEDNPVLTRVRLPYGSWEMAAIPANGWHVPLANQIAMWAGLLLIELLVLIPLLKNAHLLNERQSIIQDLEESKARLQDQANSLTELAKREIILRANAEKGEKTKAEFLATMSHEIRTPMTAVRGYADLLMDDPLPPESHARVQRIQEASNSLLVIINDILDLSKLEAGRLKLEQLSVDVRDLITESLAICGQAAHYDRFNTVGLSYQISGSVPARIMADPTRLRQVLINLIGNALKFTHNGRVKVLCEMHGPLLRIAVQDTGIGIEPEVIPNLFADFTQADASINRRYHGTGLGLAICKRLVSLMEGQIGVHSEVGKGSEFWFEIPCVRDEQQPAQTEVPTATLSHEANQGVAKPLHILVAEDNEMNRKIIGHLLDRLGYTYTLAENGQEAVDRVSAEDFDLILMDIRMPVLSGLDATRLIRQMPGRNRNIPILAVSADTLEE</sequence>
<dbReference type="Gene3D" id="1.10.287.130">
    <property type="match status" value="1"/>
</dbReference>
<protein>
    <recommendedName>
        <fullName evidence="3">histidine kinase</fullName>
        <ecNumber evidence="3">2.7.13.3</ecNumber>
    </recommendedName>
</protein>
<dbReference type="PANTHER" id="PTHR45339">
    <property type="entry name" value="HYBRID SIGNAL TRANSDUCTION HISTIDINE KINASE J"/>
    <property type="match status" value="1"/>
</dbReference>
<comment type="subcellular location">
    <subcellularLocation>
        <location evidence="2">Membrane</location>
    </subcellularLocation>
</comment>
<dbReference type="Pfam" id="PF00072">
    <property type="entry name" value="Response_reg"/>
    <property type="match status" value="1"/>
</dbReference>
<evidence type="ECO:0000313" key="14">
    <source>
        <dbReference type="EMBL" id="GLR27033.1"/>
    </source>
</evidence>
<evidence type="ECO:0000256" key="8">
    <source>
        <dbReference type="PROSITE-ProRule" id="PRU00169"/>
    </source>
</evidence>
<dbReference type="InterPro" id="IPR006189">
    <property type="entry name" value="CHASE_dom"/>
</dbReference>
<dbReference type="InterPro" id="IPR042240">
    <property type="entry name" value="CHASE_sf"/>
</dbReference>
<dbReference type="PROSITE" id="PS50110">
    <property type="entry name" value="RESPONSE_REGULATORY"/>
    <property type="match status" value="1"/>
</dbReference>
<proteinExistence type="predicted"/>
<dbReference type="SMART" id="SM00448">
    <property type="entry name" value="REC"/>
    <property type="match status" value="1"/>
</dbReference>